<evidence type="ECO:0000313" key="2">
    <source>
        <dbReference type="EMBL" id="MEQ2169509.1"/>
    </source>
</evidence>
<accession>A0ABV0NDN1</accession>
<dbReference type="EMBL" id="JAHRIO010033101">
    <property type="protein sequence ID" value="MEQ2169509.1"/>
    <property type="molecule type" value="Genomic_DNA"/>
</dbReference>
<sequence length="105" mass="11689">MRGVYLNDHVGGVNGSNRLSPRKSKLRRRLISKKETPTTSELSSIKERESEALNTPPRIIIISPENTPDKLPAVAGPENLTEDISLKEEEAADLIKQTKDNNELK</sequence>
<gene>
    <name evidence="2" type="ORF">GOODEAATRI_025890</name>
</gene>
<name>A0ABV0NDN1_9TELE</name>
<evidence type="ECO:0000256" key="1">
    <source>
        <dbReference type="SAM" id="MobiDB-lite"/>
    </source>
</evidence>
<protein>
    <submittedName>
        <fullName evidence="2">Uncharacterized protein</fullName>
    </submittedName>
</protein>
<reference evidence="2 3" key="1">
    <citation type="submission" date="2021-06" db="EMBL/GenBank/DDBJ databases">
        <authorList>
            <person name="Palmer J.M."/>
        </authorList>
    </citation>
    <scope>NUCLEOTIDE SEQUENCE [LARGE SCALE GENOMIC DNA]</scope>
    <source>
        <strain evidence="2 3">GA_2019</strain>
        <tissue evidence="2">Muscle</tissue>
    </source>
</reference>
<feature type="region of interest" description="Disordered" evidence="1">
    <location>
        <begin position="1"/>
        <end position="85"/>
    </location>
</feature>
<dbReference type="Proteomes" id="UP001476798">
    <property type="component" value="Unassembled WGS sequence"/>
</dbReference>
<organism evidence="2 3">
    <name type="scientific">Goodea atripinnis</name>
    <dbReference type="NCBI Taxonomy" id="208336"/>
    <lineage>
        <taxon>Eukaryota</taxon>
        <taxon>Metazoa</taxon>
        <taxon>Chordata</taxon>
        <taxon>Craniata</taxon>
        <taxon>Vertebrata</taxon>
        <taxon>Euteleostomi</taxon>
        <taxon>Actinopterygii</taxon>
        <taxon>Neopterygii</taxon>
        <taxon>Teleostei</taxon>
        <taxon>Neoteleostei</taxon>
        <taxon>Acanthomorphata</taxon>
        <taxon>Ovalentaria</taxon>
        <taxon>Atherinomorphae</taxon>
        <taxon>Cyprinodontiformes</taxon>
        <taxon>Goodeidae</taxon>
        <taxon>Goodea</taxon>
    </lineage>
</organism>
<feature type="compositionally biased region" description="Basic residues" evidence="1">
    <location>
        <begin position="20"/>
        <end position="31"/>
    </location>
</feature>
<evidence type="ECO:0000313" key="3">
    <source>
        <dbReference type="Proteomes" id="UP001476798"/>
    </source>
</evidence>
<comment type="caution">
    <text evidence="2">The sequence shown here is derived from an EMBL/GenBank/DDBJ whole genome shotgun (WGS) entry which is preliminary data.</text>
</comment>
<proteinExistence type="predicted"/>
<keyword evidence="3" id="KW-1185">Reference proteome</keyword>